<dbReference type="Pfam" id="PF07690">
    <property type="entry name" value="MFS_1"/>
    <property type="match status" value="1"/>
</dbReference>
<reference evidence="7 8" key="1">
    <citation type="submission" date="2019-08" db="EMBL/GenBank/DDBJ databases">
        <title>Deep-cultivation of Planctomycetes and their phenomic and genomic characterization uncovers novel biology.</title>
        <authorList>
            <person name="Wiegand S."/>
            <person name="Jogler M."/>
            <person name="Boedeker C."/>
            <person name="Pinto D."/>
            <person name="Vollmers J."/>
            <person name="Rivas-Marin E."/>
            <person name="Kohn T."/>
            <person name="Peeters S.H."/>
            <person name="Heuer A."/>
            <person name="Rast P."/>
            <person name="Oberbeckmann S."/>
            <person name="Bunk B."/>
            <person name="Jeske O."/>
            <person name="Meyerdierks A."/>
            <person name="Storesund J.E."/>
            <person name="Kallscheuer N."/>
            <person name="Luecker S."/>
            <person name="Lage O.M."/>
            <person name="Pohl T."/>
            <person name="Merkel B.J."/>
            <person name="Hornburger P."/>
            <person name="Mueller R.-W."/>
            <person name="Bruemmer F."/>
            <person name="Labrenz M."/>
            <person name="Spormann A.M."/>
            <person name="Op den Camp H."/>
            <person name="Overmann J."/>
            <person name="Amann R."/>
            <person name="Jetten M.S.M."/>
            <person name="Mascher T."/>
            <person name="Medema M.H."/>
            <person name="Devos D.P."/>
            <person name="Kaster A.-K."/>
            <person name="Ovreas L."/>
            <person name="Rohde M."/>
            <person name="Galperin M.Y."/>
            <person name="Jogler C."/>
        </authorList>
    </citation>
    <scope>NUCLEOTIDE SEQUENCE [LARGE SCALE GENOMIC DNA]</scope>
    <source>
        <strain evidence="7 8">UC8</strain>
    </source>
</reference>
<dbReference type="KEGG" id="rul:UC8_52240"/>
<gene>
    <name evidence="7" type="primary">nanT</name>
    <name evidence="7" type="ORF">UC8_52240</name>
</gene>
<keyword evidence="2 5" id="KW-0812">Transmembrane</keyword>
<dbReference type="Gene3D" id="1.20.1250.20">
    <property type="entry name" value="MFS general substrate transporter like domains"/>
    <property type="match status" value="2"/>
</dbReference>
<feature type="transmembrane region" description="Helical" evidence="5">
    <location>
        <begin position="65"/>
        <end position="84"/>
    </location>
</feature>
<feature type="transmembrane region" description="Helical" evidence="5">
    <location>
        <begin position="178"/>
        <end position="197"/>
    </location>
</feature>
<evidence type="ECO:0000256" key="1">
    <source>
        <dbReference type="ARBA" id="ARBA00004141"/>
    </source>
</evidence>
<dbReference type="EMBL" id="CP042914">
    <property type="protein sequence ID" value="QEG43179.1"/>
    <property type="molecule type" value="Genomic_DNA"/>
</dbReference>
<dbReference type="OrthoDB" id="9787026at2"/>
<dbReference type="PANTHER" id="PTHR23508">
    <property type="entry name" value="CARBOXYLIC ACID TRANSPORTER PROTEIN HOMOLOG"/>
    <property type="match status" value="1"/>
</dbReference>
<dbReference type="PANTHER" id="PTHR23508:SF10">
    <property type="entry name" value="CARBOXYLIC ACID TRANSPORTER PROTEIN HOMOLOG"/>
    <property type="match status" value="1"/>
</dbReference>
<feature type="transmembrane region" description="Helical" evidence="5">
    <location>
        <begin position="367"/>
        <end position="387"/>
    </location>
</feature>
<dbReference type="GO" id="GO:0046943">
    <property type="term" value="F:carboxylic acid transmembrane transporter activity"/>
    <property type="evidence" value="ECO:0007669"/>
    <property type="project" value="TreeGrafter"/>
</dbReference>
<name>A0A5B9QYZ6_9BACT</name>
<feature type="transmembrane region" description="Helical" evidence="5">
    <location>
        <begin position="12"/>
        <end position="29"/>
    </location>
</feature>
<evidence type="ECO:0000256" key="2">
    <source>
        <dbReference type="ARBA" id="ARBA00022692"/>
    </source>
</evidence>
<feature type="domain" description="Major facilitator superfamily (MFS) profile" evidence="6">
    <location>
        <begin position="19"/>
        <end position="419"/>
    </location>
</feature>
<proteinExistence type="predicted"/>
<evidence type="ECO:0000313" key="7">
    <source>
        <dbReference type="EMBL" id="QEG43179.1"/>
    </source>
</evidence>
<dbReference type="InterPro" id="IPR036259">
    <property type="entry name" value="MFS_trans_sf"/>
</dbReference>
<accession>A0A5B9QYZ6</accession>
<feature type="transmembrane region" description="Helical" evidence="5">
    <location>
        <begin position="228"/>
        <end position="251"/>
    </location>
</feature>
<keyword evidence="3 5" id="KW-1133">Transmembrane helix</keyword>
<dbReference type="RefSeq" id="WP_068139093.1">
    <property type="nucleotide sequence ID" value="NZ_CP042914.1"/>
</dbReference>
<evidence type="ECO:0000259" key="6">
    <source>
        <dbReference type="PROSITE" id="PS50850"/>
    </source>
</evidence>
<dbReference type="AlphaFoldDB" id="A0A5B9QYZ6"/>
<keyword evidence="8" id="KW-1185">Reference proteome</keyword>
<dbReference type="InterPro" id="IPR011701">
    <property type="entry name" value="MFS"/>
</dbReference>
<evidence type="ECO:0000256" key="5">
    <source>
        <dbReference type="SAM" id="Phobius"/>
    </source>
</evidence>
<dbReference type="InterPro" id="IPR020846">
    <property type="entry name" value="MFS_dom"/>
</dbReference>
<keyword evidence="4 5" id="KW-0472">Membrane</keyword>
<evidence type="ECO:0000256" key="4">
    <source>
        <dbReference type="ARBA" id="ARBA00023136"/>
    </source>
</evidence>
<feature type="transmembrane region" description="Helical" evidence="5">
    <location>
        <begin position="151"/>
        <end position="172"/>
    </location>
</feature>
<dbReference type="PROSITE" id="PS50850">
    <property type="entry name" value="MFS"/>
    <property type="match status" value="1"/>
</dbReference>
<evidence type="ECO:0000313" key="8">
    <source>
        <dbReference type="Proteomes" id="UP000325286"/>
    </source>
</evidence>
<feature type="transmembrane region" description="Helical" evidence="5">
    <location>
        <begin position="117"/>
        <end position="139"/>
    </location>
</feature>
<dbReference type="SUPFAM" id="SSF103473">
    <property type="entry name" value="MFS general substrate transporter"/>
    <property type="match status" value="1"/>
</dbReference>
<protein>
    <submittedName>
        <fullName evidence="7">Sialic acid transporter</fullName>
    </submittedName>
</protein>
<evidence type="ECO:0000256" key="3">
    <source>
        <dbReference type="ARBA" id="ARBA00022989"/>
    </source>
</evidence>
<feature type="transmembrane region" description="Helical" evidence="5">
    <location>
        <begin position="271"/>
        <end position="291"/>
    </location>
</feature>
<dbReference type="Proteomes" id="UP000325286">
    <property type="component" value="Chromosome"/>
</dbReference>
<feature type="transmembrane region" description="Helical" evidence="5">
    <location>
        <begin position="303"/>
        <end position="324"/>
    </location>
</feature>
<organism evidence="7 8">
    <name type="scientific">Roseimaritima ulvae</name>
    <dbReference type="NCBI Taxonomy" id="980254"/>
    <lineage>
        <taxon>Bacteria</taxon>
        <taxon>Pseudomonadati</taxon>
        <taxon>Planctomycetota</taxon>
        <taxon>Planctomycetia</taxon>
        <taxon>Pirellulales</taxon>
        <taxon>Pirellulaceae</taxon>
        <taxon>Roseimaritima</taxon>
    </lineage>
</organism>
<feature type="transmembrane region" description="Helical" evidence="5">
    <location>
        <begin position="393"/>
        <end position="413"/>
    </location>
</feature>
<feature type="transmembrane region" description="Helical" evidence="5">
    <location>
        <begin position="330"/>
        <end position="355"/>
    </location>
</feature>
<dbReference type="GO" id="GO:0005886">
    <property type="term" value="C:plasma membrane"/>
    <property type="evidence" value="ECO:0007669"/>
    <property type="project" value="TreeGrafter"/>
</dbReference>
<sequence>MSNQQTAWYSNVTRYQWLVLVVASLGWMFDAFEGQIYNLTRSDMLPDLLGTSSDDPLVRIWGERFLGIFLIGGTFGGLLFSSLADRWGRNPVMALTILFYSVFSGLTAFAGEIWQVGALRFLVAMGVGGEWAVGAALVAEVFPKEARERAGGIFHATSVGGLWLAAAAGLLVGSEWRYAYLIGVLPALLVLWVRLLIKEPKSWQAARATKKESMGSFRELLGTPRWRLRAVMGALLAMVGLATFWGVVIAGQDLAADFLKRAGDENWSSKSKIAFGFIQTAGAGLGMLAFGPLSARFGSRKTFAMMHLVAFALTPIVCWLPSYVGSYGLLLFLLPLFAFFAQGIHAGYAVYFPTLFPTHLRATGSGFCFNVGRLLAAPVLIWLSAWLKAEFDLRTAISLLGGFFLLGLCVLVFSPETQGEDLIDK</sequence>
<comment type="subcellular location">
    <subcellularLocation>
        <location evidence="1">Membrane</location>
        <topology evidence="1">Multi-pass membrane protein</topology>
    </subcellularLocation>
</comment>
<feature type="transmembrane region" description="Helical" evidence="5">
    <location>
        <begin position="91"/>
        <end position="111"/>
    </location>
</feature>